<organism evidence="3 4">
    <name type="scientific">Maribacter chungangensis</name>
    <dbReference type="NCBI Taxonomy" id="1069117"/>
    <lineage>
        <taxon>Bacteria</taxon>
        <taxon>Pseudomonadati</taxon>
        <taxon>Bacteroidota</taxon>
        <taxon>Flavobacteriia</taxon>
        <taxon>Flavobacteriales</taxon>
        <taxon>Flavobacteriaceae</taxon>
        <taxon>Maribacter</taxon>
    </lineage>
</organism>
<dbReference type="InterPro" id="IPR046947">
    <property type="entry name" value="LytR-like"/>
</dbReference>
<dbReference type="SMART" id="SM00448">
    <property type="entry name" value="REC"/>
    <property type="match status" value="1"/>
</dbReference>
<sequence>MNCIAIDDEPLALGLLEDNIGKVPFLNLTASCNNAFEAMEVLQKESIDLLFIDIQMPGLTGLQFIASLERKPLVIFITAYKQYAVESYDLDVVDYLIKPVALERFIKACNRAKQLFELKSTKGALSAGPAKDHFFVNSDYSQVKIKFNDIIWMKGYGDYIKFHLKSAEHPLVVRTSFKELERELPPNKFLRIHKSYAVAVNEITAIRKNSIFLGDKELSVGETFRSDVEKLVRKKN</sequence>
<comment type="caution">
    <text evidence="3">The sequence shown here is derived from an EMBL/GenBank/DDBJ whole genome shotgun (WGS) entry which is preliminary data.</text>
</comment>
<evidence type="ECO:0000313" key="4">
    <source>
        <dbReference type="Proteomes" id="UP001597012"/>
    </source>
</evidence>
<dbReference type="PANTHER" id="PTHR37299:SF1">
    <property type="entry name" value="STAGE 0 SPORULATION PROTEIN A HOMOLOG"/>
    <property type="match status" value="1"/>
</dbReference>
<keyword evidence="4" id="KW-1185">Reference proteome</keyword>
<accession>A0ABW3AZP9</accession>
<dbReference type="Proteomes" id="UP001597012">
    <property type="component" value="Unassembled WGS sequence"/>
</dbReference>
<keyword evidence="1" id="KW-0597">Phosphoprotein</keyword>
<protein>
    <submittedName>
        <fullName evidence="3">LytR/AlgR family response regulator transcription factor</fullName>
    </submittedName>
</protein>
<dbReference type="Pfam" id="PF04397">
    <property type="entry name" value="LytTR"/>
    <property type="match status" value="1"/>
</dbReference>
<proteinExistence type="predicted"/>
<dbReference type="SMART" id="SM00850">
    <property type="entry name" value="LytTR"/>
    <property type="match status" value="1"/>
</dbReference>
<dbReference type="EMBL" id="JBHTHY010000003">
    <property type="protein sequence ID" value="MFD0796347.1"/>
    <property type="molecule type" value="Genomic_DNA"/>
</dbReference>
<dbReference type="SUPFAM" id="SSF52172">
    <property type="entry name" value="CheY-like"/>
    <property type="match status" value="1"/>
</dbReference>
<feature type="domain" description="Response regulatory" evidence="2">
    <location>
        <begin position="2"/>
        <end position="113"/>
    </location>
</feature>
<dbReference type="Gene3D" id="2.40.50.1020">
    <property type="entry name" value="LytTr DNA-binding domain"/>
    <property type="match status" value="1"/>
</dbReference>
<reference evidence="4" key="1">
    <citation type="journal article" date="2019" name="Int. J. Syst. Evol. Microbiol.">
        <title>The Global Catalogue of Microorganisms (GCM) 10K type strain sequencing project: providing services to taxonomists for standard genome sequencing and annotation.</title>
        <authorList>
            <consortium name="The Broad Institute Genomics Platform"/>
            <consortium name="The Broad Institute Genome Sequencing Center for Infectious Disease"/>
            <person name="Wu L."/>
            <person name="Ma J."/>
        </authorList>
    </citation>
    <scope>NUCLEOTIDE SEQUENCE [LARGE SCALE GENOMIC DNA]</scope>
    <source>
        <strain evidence="4">CCUG 61948</strain>
    </source>
</reference>
<dbReference type="InterPro" id="IPR011006">
    <property type="entry name" value="CheY-like_superfamily"/>
</dbReference>
<evidence type="ECO:0000259" key="2">
    <source>
        <dbReference type="PROSITE" id="PS50110"/>
    </source>
</evidence>
<feature type="modified residue" description="4-aspartylphosphate" evidence="1">
    <location>
        <position position="53"/>
    </location>
</feature>
<name>A0ABW3AZP9_9FLAO</name>
<gene>
    <name evidence="3" type="ORF">ACFQZJ_02660</name>
</gene>
<dbReference type="PANTHER" id="PTHR37299">
    <property type="entry name" value="TRANSCRIPTIONAL REGULATOR-RELATED"/>
    <property type="match status" value="1"/>
</dbReference>
<dbReference type="InterPro" id="IPR007492">
    <property type="entry name" value="LytTR_DNA-bd_dom"/>
</dbReference>
<evidence type="ECO:0000313" key="3">
    <source>
        <dbReference type="EMBL" id="MFD0796347.1"/>
    </source>
</evidence>
<dbReference type="Pfam" id="PF00072">
    <property type="entry name" value="Response_reg"/>
    <property type="match status" value="1"/>
</dbReference>
<dbReference type="PROSITE" id="PS50110">
    <property type="entry name" value="RESPONSE_REGULATORY"/>
    <property type="match status" value="1"/>
</dbReference>
<dbReference type="RefSeq" id="WP_379932092.1">
    <property type="nucleotide sequence ID" value="NZ_JBHTHY010000003.1"/>
</dbReference>
<dbReference type="Gene3D" id="3.40.50.2300">
    <property type="match status" value="1"/>
</dbReference>
<dbReference type="InterPro" id="IPR001789">
    <property type="entry name" value="Sig_transdc_resp-reg_receiver"/>
</dbReference>
<evidence type="ECO:0000256" key="1">
    <source>
        <dbReference type="PROSITE-ProRule" id="PRU00169"/>
    </source>
</evidence>